<dbReference type="Gene3D" id="1.10.287.770">
    <property type="entry name" value="YojJ-like"/>
    <property type="match status" value="1"/>
</dbReference>
<comment type="caution">
    <text evidence="14">The sequence shown here is derived from an EMBL/GenBank/DDBJ whole genome shotgun (WGS) entry which is preliminary data.</text>
</comment>
<dbReference type="InterPro" id="IPR001873">
    <property type="entry name" value="ENaC"/>
</dbReference>
<keyword evidence="5 12" id="KW-0812">Transmembrane</keyword>
<evidence type="ECO:0000256" key="11">
    <source>
        <dbReference type="ARBA" id="ARBA00023303"/>
    </source>
</evidence>
<proteinExistence type="inferred from homology"/>
<organism evidence="14 15">
    <name type="scientific">Pararge aegeria aegeria</name>
    <dbReference type="NCBI Taxonomy" id="348720"/>
    <lineage>
        <taxon>Eukaryota</taxon>
        <taxon>Metazoa</taxon>
        <taxon>Ecdysozoa</taxon>
        <taxon>Arthropoda</taxon>
        <taxon>Hexapoda</taxon>
        <taxon>Insecta</taxon>
        <taxon>Pterygota</taxon>
        <taxon>Neoptera</taxon>
        <taxon>Endopterygota</taxon>
        <taxon>Lepidoptera</taxon>
        <taxon>Glossata</taxon>
        <taxon>Ditrysia</taxon>
        <taxon>Papilionoidea</taxon>
        <taxon>Nymphalidae</taxon>
        <taxon>Satyrinae</taxon>
        <taxon>Satyrini</taxon>
        <taxon>Parargina</taxon>
        <taxon>Pararge</taxon>
    </lineage>
</organism>
<dbReference type="OrthoDB" id="7488946at2759"/>
<dbReference type="PANTHER" id="PTHR11690">
    <property type="entry name" value="AMILORIDE-SENSITIVE SODIUM CHANNEL-RELATED"/>
    <property type="match status" value="1"/>
</dbReference>
<feature type="transmembrane region" description="Helical" evidence="13">
    <location>
        <begin position="44"/>
        <end position="65"/>
    </location>
</feature>
<keyword evidence="7" id="KW-0915">Sodium</keyword>
<name>A0A8S4SA87_9NEOP</name>
<evidence type="ECO:0000256" key="4">
    <source>
        <dbReference type="ARBA" id="ARBA00022461"/>
    </source>
</evidence>
<evidence type="ECO:0000313" key="14">
    <source>
        <dbReference type="EMBL" id="CAH2262149.1"/>
    </source>
</evidence>
<keyword evidence="10 12" id="KW-0739">Sodium transport</keyword>
<keyword evidence="4 12" id="KW-0894">Sodium channel</keyword>
<feature type="transmembrane region" description="Helical" evidence="13">
    <location>
        <begin position="348"/>
        <end position="375"/>
    </location>
</feature>
<dbReference type="Proteomes" id="UP000838756">
    <property type="component" value="Unassembled WGS sequence"/>
</dbReference>
<dbReference type="GO" id="GO:0015280">
    <property type="term" value="F:ligand-gated sodium channel activity"/>
    <property type="evidence" value="ECO:0007669"/>
    <property type="project" value="TreeGrafter"/>
</dbReference>
<keyword evidence="11 12" id="KW-0407">Ion channel</keyword>
<evidence type="ECO:0000256" key="3">
    <source>
        <dbReference type="ARBA" id="ARBA00022448"/>
    </source>
</evidence>
<evidence type="ECO:0000256" key="9">
    <source>
        <dbReference type="ARBA" id="ARBA00023136"/>
    </source>
</evidence>
<keyword evidence="3 12" id="KW-0813">Transport</keyword>
<reference evidence="14" key="1">
    <citation type="submission" date="2022-03" db="EMBL/GenBank/DDBJ databases">
        <authorList>
            <person name="Lindestad O."/>
        </authorList>
    </citation>
    <scope>NUCLEOTIDE SEQUENCE</scope>
</reference>
<keyword evidence="9 13" id="KW-0472">Membrane</keyword>
<evidence type="ECO:0000256" key="12">
    <source>
        <dbReference type="RuleBase" id="RU000679"/>
    </source>
</evidence>
<dbReference type="AlphaFoldDB" id="A0A8S4SA87"/>
<evidence type="ECO:0000256" key="1">
    <source>
        <dbReference type="ARBA" id="ARBA00004141"/>
    </source>
</evidence>
<keyword evidence="8 12" id="KW-0406">Ion transport</keyword>
<dbReference type="EMBL" id="CAKXAJ010026211">
    <property type="protein sequence ID" value="CAH2262149.1"/>
    <property type="molecule type" value="Genomic_DNA"/>
</dbReference>
<keyword evidence="6 13" id="KW-1133">Transmembrane helix</keyword>
<keyword evidence="15" id="KW-1185">Reference proteome</keyword>
<gene>
    <name evidence="14" type="primary">jg26806</name>
    <name evidence="14" type="ORF">PAEG_LOCUS24093</name>
</gene>
<dbReference type="GO" id="GO:0005886">
    <property type="term" value="C:plasma membrane"/>
    <property type="evidence" value="ECO:0007669"/>
    <property type="project" value="TreeGrafter"/>
</dbReference>
<dbReference type="PANTHER" id="PTHR11690:SF175">
    <property type="entry name" value="PICKPOCKET 13-RELATED"/>
    <property type="match status" value="1"/>
</dbReference>
<evidence type="ECO:0000256" key="7">
    <source>
        <dbReference type="ARBA" id="ARBA00023053"/>
    </source>
</evidence>
<evidence type="ECO:0000256" key="6">
    <source>
        <dbReference type="ARBA" id="ARBA00022989"/>
    </source>
</evidence>
<dbReference type="Pfam" id="PF00858">
    <property type="entry name" value="ASC"/>
    <property type="match status" value="2"/>
</dbReference>
<evidence type="ECO:0000256" key="10">
    <source>
        <dbReference type="ARBA" id="ARBA00023201"/>
    </source>
</evidence>
<accession>A0A8S4SA87</accession>
<protein>
    <submittedName>
        <fullName evidence="14">Jg26806 protein</fullName>
    </submittedName>
</protein>
<evidence type="ECO:0000256" key="13">
    <source>
        <dbReference type="SAM" id="Phobius"/>
    </source>
</evidence>
<sequence length="380" mass="44043">MKQNSMLKIVSDKFYKRIAYFGRNSSVQGFKYVFQENGTVVSKFIWLLLLLVFTGCIYLLLVPVIQRAGSVSFTPDTRYLNWNTKFPGVTVCEEYTPKIVVKEMLEKYSDFLNPFNLDYRRHIADRLYGRGSCSLACLPCGTLVPCNVTWRSMIDNVRKHMISVHSSEELSTNDLDKKFRFDVNTYVDKVVDYLFSIIEVDNELVLENEHVSTRRCRYNYEIPDLPFHTYQVYSYGACRLAQSTNKSFNYCGCVHPVRDLRYKDYYCNYTGINCLIRYEVQKTKLGKADNPDAEDCLPSCIESELSTVHLSKRRQPQAQYDGAKVNIRMVSLPTLRYQKSLLRTNLDFVVTVGGMVGLFFSASILSFVEIFYLIFRSPIK</sequence>
<evidence type="ECO:0000256" key="8">
    <source>
        <dbReference type="ARBA" id="ARBA00023065"/>
    </source>
</evidence>
<evidence type="ECO:0000256" key="2">
    <source>
        <dbReference type="ARBA" id="ARBA00007193"/>
    </source>
</evidence>
<comment type="similarity">
    <text evidence="2 12">Belongs to the amiloride-sensitive sodium channel (TC 1.A.6) family.</text>
</comment>
<evidence type="ECO:0000313" key="15">
    <source>
        <dbReference type="Proteomes" id="UP000838756"/>
    </source>
</evidence>
<evidence type="ECO:0000256" key="5">
    <source>
        <dbReference type="ARBA" id="ARBA00022692"/>
    </source>
</evidence>
<comment type="subcellular location">
    <subcellularLocation>
        <location evidence="1">Membrane</location>
        <topology evidence="1">Multi-pass membrane protein</topology>
    </subcellularLocation>
</comment>